<proteinExistence type="predicted"/>
<dbReference type="PANTHER" id="PTHR46652">
    <property type="entry name" value="LEUCINE-RICH REPEAT AND IQ DOMAIN-CONTAINING PROTEIN 1-RELATED"/>
    <property type="match status" value="1"/>
</dbReference>
<dbReference type="Gene3D" id="3.80.10.10">
    <property type="entry name" value="Ribonuclease Inhibitor"/>
    <property type="match status" value="1"/>
</dbReference>
<protein>
    <recommendedName>
        <fullName evidence="5">Leucine-rich repeat-containing protein</fullName>
    </recommendedName>
</protein>
<evidence type="ECO:0008006" key="5">
    <source>
        <dbReference type="Google" id="ProtNLM"/>
    </source>
</evidence>
<gene>
    <name evidence="3" type="ORF">SVIO_005790</name>
</gene>
<evidence type="ECO:0000256" key="1">
    <source>
        <dbReference type="ARBA" id="ARBA00022614"/>
    </source>
</evidence>
<dbReference type="InterPro" id="IPR050836">
    <property type="entry name" value="SDS22/Internalin_LRR"/>
</dbReference>
<keyword evidence="1" id="KW-0433">Leucine-rich repeat</keyword>
<dbReference type="PANTHER" id="PTHR46652:SF3">
    <property type="entry name" value="LEUCINE-RICH REPEAT-CONTAINING PROTEIN 9"/>
    <property type="match status" value="1"/>
</dbReference>
<dbReference type="EMBL" id="BJHW01000001">
    <property type="protein sequence ID" value="GDY49956.1"/>
    <property type="molecule type" value="Genomic_DNA"/>
</dbReference>
<dbReference type="InterPro" id="IPR032675">
    <property type="entry name" value="LRR_dom_sf"/>
</dbReference>
<reference evidence="3 4" key="1">
    <citation type="journal article" date="2020" name="Int. J. Syst. Evol. Microbiol.">
        <title>Reclassification of Streptomyces castelarensis and Streptomyces sporoclivatus as later heterotypic synonyms of Streptomyces antimycoticus.</title>
        <authorList>
            <person name="Komaki H."/>
            <person name="Tamura T."/>
        </authorList>
    </citation>
    <scope>NUCLEOTIDE SEQUENCE [LARGE SCALE GENOMIC DNA]</scope>
    <source>
        <strain evidence="3 4">NBRC 13459</strain>
    </source>
</reference>
<organism evidence="3 4">
    <name type="scientific">Streptomyces violaceusniger</name>
    <dbReference type="NCBI Taxonomy" id="68280"/>
    <lineage>
        <taxon>Bacteria</taxon>
        <taxon>Bacillati</taxon>
        <taxon>Actinomycetota</taxon>
        <taxon>Actinomycetes</taxon>
        <taxon>Kitasatosporales</taxon>
        <taxon>Streptomycetaceae</taxon>
        <taxon>Streptomyces</taxon>
        <taxon>Streptomyces violaceusniger group</taxon>
    </lineage>
</organism>
<name>A0A4D4KSU3_STRVO</name>
<sequence length="214" mass="23395">MTSDNRLGELRELLATGRPVKIRKAIGELVLIRDDGTALDLAARFERAAEYSSETLLRLWPKAADPDGFCAALLVPAFARENRTSLRLRRMTSLTGLRHLTTLRALHIDRCKEITDLTEAGELTGLTDLDLNGCAGIEDLAPIGRLTGLTRLNLHRCRAVSDIAPLLTLGRLRELDLSMTKVRSADGFGTAFPALETLTLRGCRSFKDASPCPG</sequence>
<dbReference type="Proteomes" id="UP000301309">
    <property type="component" value="Unassembled WGS sequence"/>
</dbReference>
<evidence type="ECO:0000313" key="3">
    <source>
        <dbReference type="EMBL" id="GDY49956.1"/>
    </source>
</evidence>
<comment type="caution">
    <text evidence="3">The sequence shown here is derived from an EMBL/GenBank/DDBJ whole genome shotgun (WGS) entry which is preliminary data.</text>
</comment>
<dbReference type="SUPFAM" id="SSF52058">
    <property type="entry name" value="L domain-like"/>
    <property type="match status" value="1"/>
</dbReference>
<evidence type="ECO:0000313" key="4">
    <source>
        <dbReference type="Proteomes" id="UP000301309"/>
    </source>
</evidence>
<keyword evidence="4" id="KW-1185">Reference proteome</keyword>
<dbReference type="AlphaFoldDB" id="A0A4D4KSU3"/>
<dbReference type="OrthoDB" id="3505502at2"/>
<keyword evidence="2" id="KW-0677">Repeat</keyword>
<evidence type="ECO:0000256" key="2">
    <source>
        <dbReference type="ARBA" id="ARBA00022737"/>
    </source>
</evidence>
<accession>A0A4D4KSU3</accession>